<keyword evidence="2" id="KW-0964">Secreted</keyword>
<accession>A0ABW4YX73</accession>
<proteinExistence type="predicted"/>
<dbReference type="PANTHER" id="PTHR38340">
    <property type="entry name" value="S-LAYER PROTEIN"/>
    <property type="match status" value="1"/>
</dbReference>
<evidence type="ECO:0000313" key="4">
    <source>
        <dbReference type="Proteomes" id="UP001597299"/>
    </source>
</evidence>
<reference evidence="4" key="1">
    <citation type="journal article" date="2019" name="Int. J. Syst. Evol. Microbiol.">
        <title>The Global Catalogue of Microorganisms (GCM) 10K type strain sequencing project: providing services to taxonomists for standard genome sequencing and annotation.</title>
        <authorList>
            <consortium name="The Broad Institute Genomics Platform"/>
            <consortium name="The Broad Institute Genome Sequencing Center for Infectious Disease"/>
            <person name="Wu L."/>
            <person name="Ma J."/>
        </authorList>
    </citation>
    <scope>NUCLEOTIDE SEQUENCE [LARGE SCALE GENOMIC DNA]</scope>
    <source>
        <strain evidence="4">CCM 7435</strain>
    </source>
</reference>
<dbReference type="InterPro" id="IPR011049">
    <property type="entry name" value="Serralysin-like_metalloprot_C"/>
</dbReference>
<dbReference type="Proteomes" id="UP001597299">
    <property type="component" value="Unassembled WGS sequence"/>
</dbReference>
<dbReference type="Gene3D" id="3.40.390.10">
    <property type="entry name" value="Collagenase (Catalytic Domain)"/>
    <property type="match status" value="1"/>
</dbReference>
<keyword evidence="4" id="KW-1185">Reference proteome</keyword>
<dbReference type="RefSeq" id="WP_213350722.1">
    <property type="nucleotide sequence ID" value="NZ_JAHBGB010000002.1"/>
</dbReference>
<sequence>MSSPADGGDILFDPAYNPQIGDVDYLTYMQGVGISLGLKYASDLGGVANIAVPADMDSLEYTVMSRRSYEGGPVGAYTVEKYGHPQSYMALDILALQSLYGGADYSYNDRNTSYRWDPAKGDTFVNGWSSGVPGGTKILRTIWDGGGIDIYDLSAYKTSVSIDLTPGGHSMFSQAQLAQLGDGVYAQGNIYNAFLFDNNPASLIENALGGSGNDTLRGNIAANLLNGGVGADIMTGLAGNDSYVVDNVGDVVIEAGGEGTDLVYSRLASYVLPANVENGRTENIAGVFDLHGNALNNVLFGNYTDNALYGNAGNDTLYGAGGNDHLDGGAGADKMIGDYGDDTYIVDSLADIVFEKPSNGVDTLWTSVNRGLDADFENIALFGTATDAGGNGLDNIVSGNALANNLYGGAGSDSLYGHVGSDRLFGEEGNDYMTGGTGRDAYYGGAGYDYAIIQNGGGVDYFVDFKASEDRVVFESAIFSSIGAAMSAAFQNGTDVVIWDGSDGVVLQNTRLADLTTSNFLFV</sequence>
<organism evidence="3 4">
    <name type="scientific">Ancylobacter oerskovii</name>
    <dbReference type="NCBI Taxonomy" id="459519"/>
    <lineage>
        <taxon>Bacteria</taxon>
        <taxon>Pseudomonadati</taxon>
        <taxon>Pseudomonadota</taxon>
        <taxon>Alphaproteobacteria</taxon>
        <taxon>Hyphomicrobiales</taxon>
        <taxon>Xanthobacteraceae</taxon>
        <taxon>Ancylobacter</taxon>
    </lineage>
</organism>
<dbReference type="PANTHER" id="PTHR38340:SF1">
    <property type="entry name" value="S-LAYER PROTEIN"/>
    <property type="match status" value="1"/>
</dbReference>
<dbReference type="PRINTS" id="PR00313">
    <property type="entry name" value="CABNDNGRPT"/>
</dbReference>
<gene>
    <name evidence="3" type="ORF">ACFSNC_10090</name>
</gene>
<dbReference type="InterPro" id="IPR024079">
    <property type="entry name" value="MetalloPept_cat_dom_sf"/>
</dbReference>
<dbReference type="PROSITE" id="PS00330">
    <property type="entry name" value="HEMOLYSIN_CALCIUM"/>
    <property type="match status" value="1"/>
</dbReference>
<dbReference type="InterPro" id="IPR001343">
    <property type="entry name" value="Hemolysn_Ca-bd"/>
</dbReference>
<keyword evidence="3" id="KW-0645">Protease</keyword>
<dbReference type="EMBL" id="JBHUHD010000001">
    <property type="protein sequence ID" value="MFD2140749.1"/>
    <property type="molecule type" value="Genomic_DNA"/>
</dbReference>
<dbReference type="SUPFAM" id="SSF51120">
    <property type="entry name" value="beta-Roll"/>
    <property type="match status" value="3"/>
</dbReference>
<evidence type="ECO:0000256" key="2">
    <source>
        <dbReference type="ARBA" id="ARBA00022525"/>
    </source>
</evidence>
<dbReference type="InterPro" id="IPR050557">
    <property type="entry name" value="RTX_toxin/Mannuronan_C5-epim"/>
</dbReference>
<name>A0ABW4YX73_9HYPH</name>
<dbReference type="GO" id="GO:0006508">
    <property type="term" value="P:proteolysis"/>
    <property type="evidence" value="ECO:0007669"/>
    <property type="project" value="UniProtKB-KW"/>
</dbReference>
<protein>
    <submittedName>
        <fullName evidence="3">Protease</fullName>
    </submittedName>
</protein>
<dbReference type="Pfam" id="PF00353">
    <property type="entry name" value="HemolysinCabind"/>
    <property type="match status" value="3"/>
</dbReference>
<dbReference type="Gene3D" id="2.150.10.10">
    <property type="entry name" value="Serralysin-like metalloprotease, C-terminal"/>
    <property type="match status" value="3"/>
</dbReference>
<comment type="subcellular location">
    <subcellularLocation>
        <location evidence="1">Secreted</location>
    </subcellularLocation>
</comment>
<comment type="caution">
    <text evidence="3">The sequence shown here is derived from an EMBL/GenBank/DDBJ whole genome shotgun (WGS) entry which is preliminary data.</text>
</comment>
<keyword evidence="3" id="KW-0378">Hydrolase</keyword>
<dbReference type="InterPro" id="IPR018511">
    <property type="entry name" value="Hemolysin-typ_Ca-bd_CS"/>
</dbReference>
<dbReference type="GO" id="GO:0008233">
    <property type="term" value="F:peptidase activity"/>
    <property type="evidence" value="ECO:0007669"/>
    <property type="project" value="UniProtKB-KW"/>
</dbReference>
<evidence type="ECO:0000313" key="3">
    <source>
        <dbReference type="EMBL" id="MFD2140749.1"/>
    </source>
</evidence>
<evidence type="ECO:0000256" key="1">
    <source>
        <dbReference type="ARBA" id="ARBA00004613"/>
    </source>
</evidence>